<dbReference type="GO" id="GO:0006782">
    <property type="term" value="P:protoporphyrinogen IX biosynthetic process"/>
    <property type="evidence" value="ECO:0007669"/>
    <property type="project" value="UniProtKB-UniRule"/>
</dbReference>
<dbReference type="GO" id="GO:0006780">
    <property type="term" value="P:uroporphyrinogen III biosynthetic process"/>
    <property type="evidence" value="ECO:0007669"/>
    <property type="project" value="UniProtKB-UniRule"/>
</dbReference>
<dbReference type="InterPro" id="IPR036108">
    <property type="entry name" value="4pyrrol_syn_uPrphyn_synt_sf"/>
</dbReference>
<evidence type="ECO:0000259" key="10">
    <source>
        <dbReference type="Pfam" id="PF02602"/>
    </source>
</evidence>
<evidence type="ECO:0000313" key="12">
    <source>
        <dbReference type="Proteomes" id="UP000037600"/>
    </source>
</evidence>
<gene>
    <name evidence="11" type="ORF">XM47_04500</name>
</gene>
<evidence type="ECO:0000256" key="5">
    <source>
        <dbReference type="ARBA" id="ARBA00023244"/>
    </source>
</evidence>
<keyword evidence="12" id="KW-1185">Reference proteome</keyword>
<name>A0A0J8GZT2_9ALTE</name>
<organism evidence="11 12">
    <name type="scientific">Catenovulum maritimum</name>
    <dbReference type="NCBI Taxonomy" id="1513271"/>
    <lineage>
        <taxon>Bacteria</taxon>
        <taxon>Pseudomonadati</taxon>
        <taxon>Pseudomonadota</taxon>
        <taxon>Gammaproteobacteria</taxon>
        <taxon>Alteromonadales</taxon>
        <taxon>Alteromonadaceae</taxon>
        <taxon>Catenovulum</taxon>
    </lineage>
</organism>
<accession>A0A0J8GZT2</accession>
<comment type="function">
    <text evidence="6 9">Catalyzes cyclization of the linear tetrapyrrole, hydroxymethylbilane, to the macrocyclic uroporphyrinogen III.</text>
</comment>
<dbReference type="AlphaFoldDB" id="A0A0J8GZT2"/>
<comment type="pathway">
    <text evidence="1 9">Porphyrin-containing compound metabolism; protoporphyrin-IX biosynthesis; coproporphyrinogen-III from 5-aminolevulinate: step 3/4.</text>
</comment>
<reference evidence="11 12" key="1">
    <citation type="submission" date="2015-04" db="EMBL/GenBank/DDBJ databases">
        <title>Draft Genome Sequence of the Novel Agar-Digesting Marine Bacterium Q1.</title>
        <authorList>
            <person name="Li Y."/>
            <person name="Li D."/>
            <person name="Chen G."/>
            <person name="Du Z."/>
        </authorList>
    </citation>
    <scope>NUCLEOTIDE SEQUENCE [LARGE SCALE GENOMIC DNA]</scope>
    <source>
        <strain evidence="11 12">Q1</strain>
    </source>
</reference>
<comment type="similarity">
    <text evidence="2 9">Belongs to the uroporphyrinogen-III synthase family.</text>
</comment>
<dbReference type="OrthoDB" id="6382336at2"/>
<sequence>MVSKPSVYNPRVGERGEALTDLLIQNNYLSIHQPLFNITKGEHFTALNSISTNSKTIYIFTSQFAVQYFELAKLNLDLSQVTAIGIGKASSQALANFGFAQVLTPTQAISESLIELCQQIEFDQAFLFKGEAGRDEIANAFKLAKKNLKTYNVYKRVWISIPDTQLAKIKQADVFIITSGEIGLQLISLDNDLFGKLKSTLCLVPSVRVKTQLEQLGLNNVTNINSANNQTIITSLNQIYL</sequence>
<dbReference type="STRING" id="1513271.XM47_04500"/>
<evidence type="ECO:0000256" key="1">
    <source>
        <dbReference type="ARBA" id="ARBA00004772"/>
    </source>
</evidence>
<dbReference type="Pfam" id="PF02602">
    <property type="entry name" value="HEM4"/>
    <property type="match status" value="1"/>
</dbReference>
<dbReference type="Gene3D" id="3.40.50.10090">
    <property type="match status" value="2"/>
</dbReference>
<evidence type="ECO:0000256" key="9">
    <source>
        <dbReference type="RuleBase" id="RU366031"/>
    </source>
</evidence>
<evidence type="ECO:0000313" key="11">
    <source>
        <dbReference type="EMBL" id="KMT66258.1"/>
    </source>
</evidence>
<protein>
    <recommendedName>
        <fullName evidence="7 9">Uroporphyrinogen-III synthase</fullName>
        <ecNumber evidence="3 9">4.2.1.75</ecNumber>
    </recommendedName>
</protein>
<dbReference type="RefSeq" id="WP_048690240.1">
    <property type="nucleotide sequence ID" value="NZ_KQ130484.1"/>
</dbReference>
<keyword evidence="5 9" id="KW-0627">Porphyrin biosynthesis</keyword>
<evidence type="ECO:0000256" key="4">
    <source>
        <dbReference type="ARBA" id="ARBA00023239"/>
    </source>
</evidence>
<evidence type="ECO:0000256" key="3">
    <source>
        <dbReference type="ARBA" id="ARBA00013109"/>
    </source>
</evidence>
<dbReference type="InterPro" id="IPR039793">
    <property type="entry name" value="UROS/Hem4"/>
</dbReference>
<feature type="domain" description="Tetrapyrrole biosynthesis uroporphyrinogen III synthase" evidence="10">
    <location>
        <begin position="19"/>
        <end position="221"/>
    </location>
</feature>
<evidence type="ECO:0000256" key="7">
    <source>
        <dbReference type="ARBA" id="ARBA00040167"/>
    </source>
</evidence>
<proteinExistence type="inferred from homology"/>
<dbReference type="CDD" id="cd06578">
    <property type="entry name" value="HemD"/>
    <property type="match status" value="1"/>
</dbReference>
<dbReference type="SUPFAM" id="SSF69618">
    <property type="entry name" value="HemD-like"/>
    <property type="match status" value="1"/>
</dbReference>
<comment type="caution">
    <text evidence="11">The sequence shown here is derived from an EMBL/GenBank/DDBJ whole genome shotgun (WGS) entry which is preliminary data.</text>
</comment>
<dbReference type="Proteomes" id="UP000037600">
    <property type="component" value="Unassembled WGS sequence"/>
</dbReference>
<comment type="catalytic activity">
    <reaction evidence="8 9">
        <text>hydroxymethylbilane = uroporphyrinogen III + H2O</text>
        <dbReference type="Rhea" id="RHEA:18965"/>
        <dbReference type="ChEBI" id="CHEBI:15377"/>
        <dbReference type="ChEBI" id="CHEBI:57308"/>
        <dbReference type="ChEBI" id="CHEBI:57845"/>
        <dbReference type="EC" id="4.2.1.75"/>
    </reaction>
</comment>
<dbReference type="PANTHER" id="PTHR38042">
    <property type="entry name" value="UROPORPHYRINOGEN-III SYNTHASE, CHLOROPLASTIC"/>
    <property type="match status" value="1"/>
</dbReference>
<evidence type="ECO:0000256" key="8">
    <source>
        <dbReference type="ARBA" id="ARBA00048617"/>
    </source>
</evidence>
<dbReference type="PANTHER" id="PTHR38042:SF1">
    <property type="entry name" value="UROPORPHYRINOGEN-III SYNTHASE, CHLOROPLASTIC"/>
    <property type="match status" value="1"/>
</dbReference>
<keyword evidence="4 9" id="KW-0456">Lyase</keyword>
<dbReference type="InterPro" id="IPR003754">
    <property type="entry name" value="4pyrrol_synth_uPrphyn_synth"/>
</dbReference>
<evidence type="ECO:0000256" key="2">
    <source>
        <dbReference type="ARBA" id="ARBA00008133"/>
    </source>
</evidence>
<dbReference type="GO" id="GO:0004852">
    <property type="term" value="F:uroporphyrinogen-III synthase activity"/>
    <property type="evidence" value="ECO:0007669"/>
    <property type="project" value="UniProtKB-UniRule"/>
</dbReference>
<evidence type="ECO:0000256" key="6">
    <source>
        <dbReference type="ARBA" id="ARBA00037589"/>
    </source>
</evidence>
<dbReference type="EMBL" id="LAZL01000005">
    <property type="protein sequence ID" value="KMT66258.1"/>
    <property type="molecule type" value="Genomic_DNA"/>
</dbReference>
<dbReference type="EC" id="4.2.1.75" evidence="3 9"/>